<gene>
    <name evidence="7" type="ORF">EDD36DRAFT_285147</name>
</gene>
<dbReference type="Gene3D" id="3.50.50.60">
    <property type="entry name" value="FAD/NAD(P)-binding domain"/>
    <property type="match status" value="1"/>
</dbReference>
<dbReference type="PANTHER" id="PTHR43476">
    <property type="entry name" value="3-(3-HYDROXY-PHENYL)PROPIONATE/3-HYDROXYCINNAMIC ACID HYDROXYLASE"/>
    <property type="match status" value="1"/>
</dbReference>
<comment type="caution">
    <text evidence="7">The sequence shown here is derived from an EMBL/GenBank/DDBJ whole genome shotgun (WGS) entry which is preliminary data.</text>
</comment>
<dbReference type="Pfam" id="PF01494">
    <property type="entry name" value="FAD_binding_3"/>
    <property type="match status" value="1"/>
</dbReference>
<evidence type="ECO:0000256" key="2">
    <source>
        <dbReference type="ARBA" id="ARBA00022827"/>
    </source>
</evidence>
<keyword evidence="5" id="KW-1133">Transmembrane helix</keyword>
<evidence type="ECO:0000313" key="7">
    <source>
        <dbReference type="EMBL" id="KAI1611308.1"/>
    </source>
</evidence>
<dbReference type="GO" id="GO:0071949">
    <property type="term" value="F:FAD binding"/>
    <property type="evidence" value="ECO:0007669"/>
    <property type="project" value="InterPro"/>
</dbReference>
<feature type="transmembrane region" description="Helical" evidence="5">
    <location>
        <begin position="20"/>
        <end position="37"/>
    </location>
</feature>
<evidence type="ECO:0000256" key="5">
    <source>
        <dbReference type="SAM" id="Phobius"/>
    </source>
</evidence>
<proteinExistence type="predicted"/>
<keyword evidence="3" id="KW-0560">Oxidoreductase</keyword>
<dbReference type="Proteomes" id="UP001203852">
    <property type="component" value="Unassembled WGS sequence"/>
</dbReference>
<dbReference type="InterPro" id="IPR036188">
    <property type="entry name" value="FAD/NAD-bd_sf"/>
</dbReference>
<feature type="domain" description="FAD-binding" evidence="6">
    <location>
        <begin position="20"/>
        <end position="357"/>
    </location>
</feature>
<evidence type="ECO:0000313" key="8">
    <source>
        <dbReference type="Proteomes" id="UP001203852"/>
    </source>
</evidence>
<evidence type="ECO:0000259" key="6">
    <source>
        <dbReference type="Pfam" id="PF01494"/>
    </source>
</evidence>
<reference evidence="7" key="1">
    <citation type="journal article" date="2022" name="bioRxiv">
        <title>Deciphering the potential niche of two novel black yeast fungi from a biological soil crust based on their genomes, phenotypes, and melanin regulation.</title>
        <authorList>
            <consortium name="DOE Joint Genome Institute"/>
            <person name="Carr E.C."/>
            <person name="Barton Q."/>
            <person name="Grambo S."/>
            <person name="Sullivan M."/>
            <person name="Renfro C.M."/>
            <person name="Kuo A."/>
            <person name="Pangilinan J."/>
            <person name="Lipzen A."/>
            <person name="Keymanesh K."/>
            <person name="Savage E."/>
            <person name="Barry K."/>
            <person name="Grigoriev I.V."/>
            <person name="Riekhof W.R."/>
            <person name="Harris S.S."/>
        </authorList>
    </citation>
    <scope>NUCLEOTIDE SEQUENCE</scope>
    <source>
        <strain evidence="7">JF 03-4F</strain>
    </source>
</reference>
<keyword evidence="5" id="KW-0472">Membrane</keyword>
<dbReference type="InterPro" id="IPR050631">
    <property type="entry name" value="PheA/TfdB_FAD_monoxygenase"/>
</dbReference>
<dbReference type="PRINTS" id="PR00420">
    <property type="entry name" value="RNGMNOXGNASE"/>
</dbReference>
<keyword evidence="1" id="KW-0285">Flavoprotein</keyword>
<dbReference type="EMBL" id="MU404356">
    <property type="protein sequence ID" value="KAI1611308.1"/>
    <property type="molecule type" value="Genomic_DNA"/>
</dbReference>
<evidence type="ECO:0000256" key="1">
    <source>
        <dbReference type="ARBA" id="ARBA00022630"/>
    </source>
</evidence>
<protein>
    <submittedName>
        <fullName evidence="7">Monooxygenase</fullName>
    </submittedName>
</protein>
<keyword evidence="4" id="KW-0520">NAD</keyword>
<organism evidence="7 8">
    <name type="scientific">Exophiala viscosa</name>
    <dbReference type="NCBI Taxonomy" id="2486360"/>
    <lineage>
        <taxon>Eukaryota</taxon>
        <taxon>Fungi</taxon>
        <taxon>Dikarya</taxon>
        <taxon>Ascomycota</taxon>
        <taxon>Pezizomycotina</taxon>
        <taxon>Eurotiomycetes</taxon>
        <taxon>Chaetothyriomycetidae</taxon>
        <taxon>Chaetothyriales</taxon>
        <taxon>Herpotrichiellaceae</taxon>
        <taxon>Exophiala</taxon>
    </lineage>
</organism>
<dbReference type="Gene3D" id="3.30.70.2450">
    <property type="match status" value="1"/>
</dbReference>
<keyword evidence="5" id="KW-0812">Transmembrane</keyword>
<evidence type="ECO:0000256" key="4">
    <source>
        <dbReference type="ARBA" id="ARBA00023027"/>
    </source>
</evidence>
<dbReference type="GO" id="GO:0004497">
    <property type="term" value="F:monooxygenase activity"/>
    <property type="evidence" value="ECO:0007669"/>
    <property type="project" value="UniProtKB-KW"/>
</dbReference>
<keyword evidence="7" id="KW-0503">Monooxygenase</keyword>
<sequence length="418" mass="46659">MAESGSDQSVKQAASSISRIIVVGAGPSGLLLALLLARNGINVEILDAGDTVDEQPRAAHYAPPAVAELRRAGVIEDIIAAGYKPRDFTWRKPDGSPIASMFFDILDPDFADRMVVLPLNRLCNIIYAHLQTQSTVRVKWRHRVVDIGQNEAQAWVFVETPTGRQRYEADYVIGCDGANSQIRRSLFGDLNFPGEALNAQIVATNVYYDFTQFGYSDTNYILHPTNWHMVAKITPDGLYRVSYAEVPGLTAEEYQRRQPERFQEILPGSPKPNEYKITNISPYKMQQRCAPSFRVGRFLLAADAAHLCNPFGGLGLTGGIADVGSLFDCLIGIHTGLASDSILDKYSEVRRQIYFDIIDPSSRENFRRLHAQDPETAAGRDPLFVMCRKAETDRELGRELALGLNILRHDFTKYYTSH</sequence>
<dbReference type="SUPFAM" id="SSF51905">
    <property type="entry name" value="FAD/NAD(P)-binding domain"/>
    <property type="match status" value="1"/>
</dbReference>
<dbReference type="InterPro" id="IPR002938">
    <property type="entry name" value="FAD-bd"/>
</dbReference>
<keyword evidence="8" id="KW-1185">Reference proteome</keyword>
<name>A0AAN6DSK4_9EURO</name>
<keyword evidence="2" id="KW-0274">FAD</keyword>
<dbReference type="AlphaFoldDB" id="A0AAN6DSK4"/>
<accession>A0AAN6DSK4</accession>
<evidence type="ECO:0000256" key="3">
    <source>
        <dbReference type="ARBA" id="ARBA00023002"/>
    </source>
</evidence>
<dbReference type="PANTHER" id="PTHR43476:SF4">
    <property type="entry name" value="BLR0106 PROTEIN"/>
    <property type="match status" value="1"/>
</dbReference>